<dbReference type="Pfam" id="PF00005">
    <property type="entry name" value="ABC_tran"/>
    <property type="match status" value="1"/>
</dbReference>
<proteinExistence type="predicted"/>
<dbReference type="GO" id="GO:0016887">
    <property type="term" value="F:ATP hydrolysis activity"/>
    <property type="evidence" value="ECO:0007669"/>
    <property type="project" value="InterPro"/>
</dbReference>
<dbReference type="EMBL" id="QRUP01000005">
    <property type="protein sequence ID" value="RGR75273.1"/>
    <property type="molecule type" value="Genomic_DNA"/>
</dbReference>
<name>A0A412G3Z5_9FIRM</name>
<evidence type="ECO:0000256" key="1">
    <source>
        <dbReference type="ARBA" id="ARBA00022448"/>
    </source>
</evidence>
<keyword evidence="1" id="KW-0813">Transport</keyword>
<dbReference type="SMART" id="SM00382">
    <property type="entry name" value="AAA"/>
    <property type="match status" value="1"/>
</dbReference>
<dbReference type="GO" id="GO:0005524">
    <property type="term" value="F:ATP binding"/>
    <property type="evidence" value="ECO:0007669"/>
    <property type="project" value="UniProtKB-KW"/>
</dbReference>
<keyword evidence="2" id="KW-0547">Nucleotide-binding</keyword>
<reference evidence="5 6" key="1">
    <citation type="submission" date="2018-08" db="EMBL/GenBank/DDBJ databases">
        <title>A genome reference for cultivated species of the human gut microbiota.</title>
        <authorList>
            <person name="Zou Y."/>
            <person name="Xue W."/>
            <person name="Luo G."/>
        </authorList>
    </citation>
    <scope>NUCLEOTIDE SEQUENCE [LARGE SCALE GENOMIC DNA]</scope>
    <source>
        <strain evidence="5 6">AF24-29</strain>
    </source>
</reference>
<evidence type="ECO:0000313" key="6">
    <source>
        <dbReference type="Proteomes" id="UP000284178"/>
    </source>
</evidence>
<dbReference type="InterPro" id="IPR003439">
    <property type="entry name" value="ABC_transporter-like_ATP-bd"/>
</dbReference>
<dbReference type="PROSITE" id="PS50893">
    <property type="entry name" value="ABC_TRANSPORTER_2"/>
    <property type="match status" value="1"/>
</dbReference>
<dbReference type="PANTHER" id="PTHR42939:SF3">
    <property type="entry name" value="ABC TRANSPORTER ATP-BINDING COMPONENT"/>
    <property type="match status" value="1"/>
</dbReference>
<dbReference type="Proteomes" id="UP000284178">
    <property type="component" value="Unassembled WGS sequence"/>
</dbReference>
<dbReference type="InterPro" id="IPR027417">
    <property type="entry name" value="P-loop_NTPase"/>
</dbReference>
<organism evidence="5 6">
    <name type="scientific">Holdemania filiformis</name>
    <dbReference type="NCBI Taxonomy" id="61171"/>
    <lineage>
        <taxon>Bacteria</taxon>
        <taxon>Bacillati</taxon>
        <taxon>Bacillota</taxon>
        <taxon>Erysipelotrichia</taxon>
        <taxon>Erysipelotrichales</taxon>
        <taxon>Erysipelotrichaceae</taxon>
        <taxon>Holdemania</taxon>
    </lineage>
</organism>
<dbReference type="RefSeq" id="WP_117894433.1">
    <property type="nucleotide sequence ID" value="NZ_CABJCV010000005.1"/>
</dbReference>
<keyword evidence="3 5" id="KW-0067">ATP-binding</keyword>
<dbReference type="AlphaFoldDB" id="A0A412G3Z5"/>
<accession>A0A412G3Z5</accession>
<evidence type="ECO:0000313" key="5">
    <source>
        <dbReference type="EMBL" id="RGR75273.1"/>
    </source>
</evidence>
<dbReference type="GeneID" id="83014902"/>
<evidence type="ECO:0000259" key="4">
    <source>
        <dbReference type="PROSITE" id="PS50893"/>
    </source>
</evidence>
<protein>
    <submittedName>
        <fullName evidence="5">ABC transporter ATP-binding protein</fullName>
    </submittedName>
</protein>
<dbReference type="SUPFAM" id="SSF52540">
    <property type="entry name" value="P-loop containing nucleoside triphosphate hydrolases"/>
    <property type="match status" value="1"/>
</dbReference>
<keyword evidence="6" id="KW-1185">Reference proteome</keyword>
<sequence>MDAILSIEHLHKQYSGFELNDLCLQLNPGEVMGFIGENGAGKTTTIKSILGLIRHDGEVRIFGKPFEQLSERERGQIGVVLDGCHFHDPLTVKRVEQILSGIYPEWERTKFLQLCERFGLPLNKKIKTFSTGMKMKLSIIAALSHNARLLILDEPTSGLDPIVRDEMLDLFYDFIQDETHSILFSSHITTDIEKIADRVTFIHQGRLQFSLPKDVLHDEYGIVKGARSEIEKIDSDSLLAIVPQSLTCQGLVRNREEVRQAFGKLNVEAATLEEIMLCMVKGELR</sequence>
<dbReference type="CDD" id="cd03230">
    <property type="entry name" value="ABC_DR_subfamily_A"/>
    <property type="match status" value="1"/>
</dbReference>
<evidence type="ECO:0000256" key="3">
    <source>
        <dbReference type="ARBA" id="ARBA00022840"/>
    </source>
</evidence>
<gene>
    <name evidence="5" type="ORF">DWY25_05710</name>
</gene>
<dbReference type="Gene3D" id="3.40.50.300">
    <property type="entry name" value="P-loop containing nucleotide triphosphate hydrolases"/>
    <property type="match status" value="1"/>
</dbReference>
<evidence type="ECO:0000256" key="2">
    <source>
        <dbReference type="ARBA" id="ARBA00022741"/>
    </source>
</evidence>
<comment type="caution">
    <text evidence="5">The sequence shown here is derived from an EMBL/GenBank/DDBJ whole genome shotgun (WGS) entry which is preliminary data.</text>
</comment>
<dbReference type="InterPro" id="IPR051782">
    <property type="entry name" value="ABC_Transporter_VariousFunc"/>
</dbReference>
<dbReference type="PANTHER" id="PTHR42939">
    <property type="entry name" value="ABC TRANSPORTER ATP-BINDING PROTEIN ALBC-RELATED"/>
    <property type="match status" value="1"/>
</dbReference>
<dbReference type="InterPro" id="IPR003593">
    <property type="entry name" value="AAA+_ATPase"/>
</dbReference>
<feature type="domain" description="ABC transporter" evidence="4">
    <location>
        <begin position="5"/>
        <end position="229"/>
    </location>
</feature>